<proteinExistence type="predicted"/>
<comment type="caution">
    <text evidence="1">The sequence shown here is derived from an EMBL/GenBank/DDBJ whole genome shotgun (WGS) entry which is preliminary data.</text>
</comment>
<dbReference type="AlphaFoldDB" id="A0A077PLZ2"/>
<dbReference type="Proteomes" id="UP000028500">
    <property type="component" value="Unassembled WGS sequence"/>
</dbReference>
<name>A0A077PLZ2_XENBV</name>
<dbReference type="HOGENOM" id="CLU_3216951_0_0_6"/>
<reference evidence="1" key="1">
    <citation type="submission" date="2013-07" db="EMBL/GenBank/DDBJ databases">
        <title>Sub-species coevolution in mutualistic symbiosis.</title>
        <authorList>
            <person name="Murfin K."/>
            <person name="Klassen J."/>
            <person name="Lee M."/>
            <person name="Forst S."/>
            <person name="Stock P."/>
            <person name="Goodrich-Blair H."/>
        </authorList>
    </citation>
    <scope>NUCLEOTIDE SEQUENCE [LARGE SCALE GENOMIC DNA]</scope>
    <source>
        <strain evidence="1">Kraussei Quebec</strain>
    </source>
</reference>
<evidence type="ECO:0000313" key="1">
    <source>
        <dbReference type="EMBL" id="CDH22103.1"/>
    </source>
</evidence>
<protein>
    <submittedName>
        <fullName evidence="1">Uncharacterized protein</fullName>
    </submittedName>
</protein>
<evidence type="ECO:0000313" key="2">
    <source>
        <dbReference type="Proteomes" id="UP000028500"/>
    </source>
</evidence>
<sequence>MIELNVEQRQLVKIINDYANRFPLTESGDGQLLQGCYDYMGHSNK</sequence>
<accession>A0A077PLZ2</accession>
<keyword evidence="2" id="KW-1185">Reference proteome</keyword>
<organism evidence="1 2">
    <name type="scientific">Xenorhabdus bovienii str. kraussei Quebec</name>
    <dbReference type="NCBI Taxonomy" id="1398203"/>
    <lineage>
        <taxon>Bacteria</taxon>
        <taxon>Pseudomonadati</taxon>
        <taxon>Pseudomonadota</taxon>
        <taxon>Gammaproteobacteria</taxon>
        <taxon>Enterobacterales</taxon>
        <taxon>Morganellaceae</taxon>
        <taxon>Xenorhabdus</taxon>
    </lineage>
</organism>
<dbReference type="EMBL" id="CBSY010000290">
    <property type="protein sequence ID" value="CDH22103.1"/>
    <property type="molecule type" value="Genomic_DNA"/>
</dbReference>
<gene>
    <name evidence="1" type="ORF">XBKQ1_960005</name>
</gene>